<evidence type="ECO:0000256" key="7">
    <source>
        <dbReference type="ARBA" id="ARBA00023098"/>
    </source>
</evidence>
<comment type="subcellular location">
    <subcellularLocation>
        <location evidence="1">Membrane</location>
        <topology evidence="1">Multi-pass membrane protein</topology>
    </subcellularLocation>
</comment>
<dbReference type="InterPro" id="IPR048254">
    <property type="entry name" value="CDP_ALCOHOL_P_TRANSF_CS"/>
</dbReference>
<reference evidence="13 14" key="1">
    <citation type="journal article" date="2016" name="Nat. Commun.">
        <title>Thousands of microbial genomes shed light on interconnected biogeochemical processes in an aquifer system.</title>
        <authorList>
            <person name="Anantharaman K."/>
            <person name="Brown C.T."/>
            <person name="Hug L.A."/>
            <person name="Sharon I."/>
            <person name="Castelle C.J."/>
            <person name="Probst A.J."/>
            <person name="Thomas B.C."/>
            <person name="Singh A."/>
            <person name="Wilkins M.J."/>
            <person name="Karaoz U."/>
            <person name="Brodie E.L."/>
            <person name="Williams K.H."/>
            <person name="Hubbard S.S."/>
            <person name="Banfield J.F."/>
        </authorList>
    </citation>
    <scope>NUCLEOTIDE SEQUENCE [LARGE SCALE GENOMIC DNA]</scope>
</reference>
<dbReference type="InterPro" id="IPR043130">
    <property type="entry name" value="CDP-OH_PTrfase_TM_dom"/>
</dbReference>
<proteinExistence type="inferred from homology"/>
<evidence type="ECO:0000256" key="4">
    <source>
        <dbReference type="ARBA" id="ARBA00022679"/>
    </source>
</evidence>
<accession>A0A1F6PCZ8</accession>
<dbReference type="Gene3D" id="1.20.120.1760">
    <property type="match status" value="1"/>
</dbReference>
<dbReference type="GO" id="GO:0016780">
    <property type="term" value="F:phosphotransferase activity, for other substituted phosphate groups"/>
    <property type="evidence" value="ECO:0007669"/>
    <property type="project" value="InterPro"/>
</dbReference>
<feature type="transmembrane region" description="Helical" evidence="12">
    <location>
        <begin position="58"/>
        <end position="79"/>
    </location>
</feature>
<evidence type="ECO:0000313" key="13">
    <source>
        <dbReference type="EMBL" id="OGH93824.1"/>
    </source>
</evidence>
<dbReference type="AlphaFoldDB" id="A0A1F6PCZ8"/>
<dbReference type="STRING" id="1798709.A2538_03055"/>
<comment type="similarity">
    <text evidence="2 11">Belongs to the CDP-alcohol phosphatidyltransferase class-I family.</text>
</comment>
<evidence type="ECO:0000256" key="8">
    <source>
        <dbReference type="ARBA" id="ARBA00023136"/>
    </source>
</evidence>
<feature type="transmembrane region" description="Helical" evidence="12">
    <location>
        <begin position="184"/>
        <end position="205"/>
    </location>
</feature>
<keyword evidence="5 12" id="KW-0812">Transmembrane</keyword>
<keyword evidence="7" id="KW-0443">Lipid metabolism</keyword>
<dbReference type="EMBL" id="MFRE01000021">
    <property type="protein sequence ID" value="OGH93824.1"/>
    <property type="molecule type" value="Genomic_DNA"/>
</dbReference>
<keyword evidence="10" id="KW-1208">Phospholipid metabolism</keyword>
<keyword evidence="8 12" id="KW-0472">Membrane</keyword>
<evidence type="ECO:0000256" key="6">
    <source>
        <dbReference type="ARBA" id="ARBA00022989"/>
    </source>
</evidence>
<evidence type="ECO:0000313" key="14">
    <source>
        <dbReference type="Proteomes" id="UP000178254"/>
    </source>
</evidence>
<keyword evidence="3" id="KW-0444">Lipid biosynthesis</keyword>
<dbReference type="Proteomes" id="UP000178254">
    <property type="component" value="Unassembled WGS sequence"/>
</dbReference>
<evidence type="ECO:0000256" key="2">
    <source>
        <dbReference type="ARBA" id="ARBA00010441"/>
    </source>
</evidence>
<sequence length="207" mass="24047">MEWINKYKEKHGDLFVYQKATEKNGHDIFLYRYFLHGLPESVTPNRLTLLRIMMTPPVFLLALYGHYAWGAFFFMIAAFTDAMDGTIARMRDQITDFGKLFDPLADKLLIGSMVLLLVFRYYPDWLGMAILAVEIMFIIVAYISHHYFHITRMANVWGKIKMWLQVIATFLVLLALLLDFPLLFAVAFWLFGFALGFALVSLFTYGV</sequence>
<dbReference type="PROSITE" id="PS00379">
    <property type="entry name" value="CDP_ALCOHOL_P_TRANSF"/>
    <property type="match status" value="1"/>
</dbReference>
<evidence type="ECO:0000256" key="1">
    <source>
        <dbReference type="ARBA" id="ARBA00004141"/>
    </source>
</evidence>
<keyword evidence="9" id="KW-0594">Phospholipid biosynthesis</keyword>
<dbReference type="InterPro" id="IPR050324">
    <property type="entry name" value="CDP-alcohol_PTase-I"/>
</dbReference>
<evidence type="ECO:0000256" key="3">
    <source>
        <dbReference type="ARBA" id="ARBA00022516"/>
    </source>
</evidence>
<evidence type="ECO:0000256" key="11">
    <source>
        <dbReference type="RuleBase" id="RU003750"/>
    </source>
</evidence>
<feature type="transmembrane region" description="Helical" evidence="12">
    <location>
        <begin position="125"/>
        <end position="148"/>
    </location>
</feature>
<evidence type="ECO:0000256" key="5">
    <source>
        <dbReference type="ARBA" id="ARBA00022692"/>
    </source>
</evidence>
<name>A0A1F6PCZ8_9BACT</name>
<gene>
    <name evidence="13" type="ORF">A2538_03055</name>
</gene>
<evidence type="ECO:0000256" key="12">
    <source>
        <dbReference type="SAM" id="Phobius"/>
    </source>
</evidence>
<evidence type="ECO:0000256" key="10">
    <source>
        <dbReference type="ARBA" id="ARBA00023264"/>
    </source>
</evidence>
<dbReference type="PANTHER" id="PTHR14269">
    <property type="entry name" value="CDP-DIACYLGLYCEROL--GLYCEROL-3-PHOSPHATE 3-PHOSPHATIDYLTRANSFERASE-RELATED"/>
    <property type="match status" value="1"/>
</dbReference>
<keyword evidence="4 11" id="KW-0808">Transferase</keyword>
<comment type="caution">
    <text evidence="13">The sequence shown here is derived from an EMBL/GenBank/DDBJ whole genome shotgun (WGS) entry which is preliminary data.</text>
</comment>
<dbReference type="GO" id="GO:0016020">
    <property type="term" value="C:membrane"/>
    <property type="evidence" value="ECO:0007669"/>
    <property type="project" value="UniProtKB-SubCell"/>
</dbReference>
<evidence type="ECO:0008006" key="15">
    <source>
        <dbReference type="Google" id="ProtNLM"/>
    </source>
</evidence>
<protein>
    <recommendedName>
        <fullName evidence="15">CDP-diacylglycerol--glycerol-3-phosphate 3-phosphatidyltransferase</fullName>
    </recommendedName>
</protein>
<dbReference type="Pfam" id="PF01066">
    <property type="entry name" value="CDP-OH_P_transf"/>
    <property type="match status" value="1"/>
</dbReference>
<keyword evidence="6 12" id="KW-1133">Transmembrane helix</keyword>
<organism evidence="13 14">
    <name type="scientific">Candidatus Magasanikbacteria bacterium RIFOXYD2_FULL_41_14</name>
    <dbReference type="NCBI Taxonomy" id="1798709"/>
    <lineage>
        <taxon>Bacteria</taxon>
        <taxon>Candidatus Magasanikiibacteriota</taxon>
    </lineage>
</organism>
<evidence type="ECO:0000256" key="9">
    <source>
        <dbReference type="ARBA" id="ARBA00023209"/>
    </source>
</evidence>
<feature type="transmembrane region" description="Helical" evidence="12">
    <location>
        <begin position="160"/>
        <end position="178"/>
    </location>
</feature>
<dbReference type="PANTHER" id="PTHR14269:SF62">
    <property type="entry name" value="CDP-DIACYLGLYCEROL--GLYCEROL-3-PHOSPHATE 3-PHOSPHATIDYLTRANSFERASE 1, CHLOROPLASTIC"/>
    <property type="match status" value="1"/>
</dbReference>
<dbReference type="GO" id="GO:0046474">
    <property type="term" value="P:glycerophospholipid biosynthetic process"/>
    <property type="evidence" value="ECO:0007669"/>
    <property type="project" value="TreeGrafter"/>
</dbReference>
<dbReference type="InterPro" id="IPR000462">
    <property type="entry name" value="CDP-OH_P_trans"/>
</dbReference>